<dbReference type="RefSeq" id="XP_066917418.1">
    <property type="nucleotide sequence ID" value="XM_067061317.1"/>
</dbReference>
<dbReference type="InterPro" id="IPR001611">
    <property type="entry name" value="Leu-rich_rpt"/>
</dbReference>
<dbReference type="Gene3D" id="2.30.42.10">
    <property type="match status" value="1"/>
</dbReference>
<feature type="region of interest" description="Disordered" evidence="3">
    <location>
        <begin position="563"/>
        <end position="584"/>
    </location>
</feature>
<name>A0A7M5UA49_9CNID</name>
<protein>
    <recommendedName>
        <fullName evidence="4">PDZ domain-containing protein</fullName>
    </recommendedName>
</protein>
<dbReference type="GO" id="GO:0045197">
    <property type="term" value="P:establishment or maintenance of epithelial cell apical/basal polarity"/>
    <property type="evidence" value="ECO:0007669"/>
    <property type="project" value="TreeGrafter"/>
</dbReference>
<dbReference type="SMART" id="SM00369">
    <property type="entry name" value="LRR_TYP"/>
    <property type="match status" value="13"/>
</dbReference>
<evidence type="ECO:0000259" key="4">
    <source>
        <dbReference type="PROSITE" id="PS50106"/>
    </source>
</evidence>
<dbReference type="SUPFAM" id="SSF52058">
    <property type="entry name" value="L domain-like"/>
    <property type="match status" value="1"/>
</dbReference>
<dbReference type="EnsemblMetazoa" id="CLYHEMT008083.1">
    <property type="protein sequence ID" value="CLYHEMP008083.1"/>
    <property type="gene ID" value="CLYHEMG008083"/>
</dbReference>
<dbReference type="GO" id="GO:0098887">
    <property type="term" value="P:neurotransmitter receptor transport, endosome to postsynaptic membrane"/>
    <property type="evidence" value="ECO:0007669"/>
    <property type="project" value="TreeGrafter"/>
</dbReference>
<dbReference type="SUPFAM" id="SSF50156">
    <property type="entry name" value="PDZ domain-like"/>
    <property type="match status" value="1"/>
</dbReference>
<dbReference type="Proteomes" id="UP000594262">
    <property type="component" value="Unplaced"/>
</dbReference>
<dbReference type="PANTHER" id="PTHR23119:SF50">
    <property type="entry name" value="PDZ DOMAIN-CONTAINING PROTEIN"/>
    <property type="match status" value="1"/>
</dbReference>
<proteinExistence type="predicted"/>
<keyword evidence="1" id="KW-0433">Leucine-rich repeat</keyword>
<dbReference type="InterPro" id="IPR050614">
    <property type="entry name" value="Synaptic_Scaffolding_LAP-MAGUK"/>
</dbReference>
<dbReference type="GO" id="GO:0045211">
    <property type="term" value="C:postsynaptic membrane"/>
    <property type="evidence" value="ECO:0007669"/>
    <property type="project" value="TreeGrafter"/>
</dbReference>
<dbReference type="PANTHER" id="PTHR23119">
    <property type="entry name" value="DISCS LARGE"/>
    <property type="match status" value="1"/>
</dbReference>
<dbReference type="GO" id="GO:0014069">
    <property type="term" value="C:postsynaptic density"/>
    <property type="evidence" value="ECO:0007669"/>
    <property type="project" value="TreeGrafter"/>
</dbReference>
<feature type="domain" description="PDZ" evidence="4">
    <location>
        <begin position="660"/>
        <end position="749"/>
    </location>
</feature>
<dbReference type="GO" id="GO:0098609">
    <property type="term" value="P:cell-cell adhesion"/>
    <property type="evidence" value="ECO:0007669"/>
    <property type="project" value="TreeGrafter"/>
</dbReference>
<organism evidence="5 6">
    <name type="scientific">Clytia hemisphaerica</name>
    <dbReference type="NCBI Taxonomy" id="252671"/>
    <lineage>
        <taxon>Eukaryota</taxon>
        <taxon>Metazoa</taxon>
        <taxon>Cnidaria</taxon>
        <taxon>Hydrozoa</taxon>
        <taxon>Hydroidolina</taxon>
        <taxon>Leptothecata</taxon>
        <taxon>Obeliida</taxon>
        <taxon>Clytiidae</taxon>
        <taxon>Clytia</taxon>
    </lineage>
</organism>
<dbReference type="GO" id="GO:0019901">
    <property type="term" value="F:protein kinase binding"/>
    <property type="evidence" value="ECO:0007669"/>
    <property type="project" value="TreeGrafter"/>
</dbReference>
<dbReference type="SMART" id="SM00365">
    <property type="entry name" value="LRR_SD22"/>
    <property type="match status" value="7"/>
</dbReference>
<dbReference type="PROSITE" id="PS50106">
    <property type="entry name" value="PDZ"/>
    <property type="match status" value="1"/>
</dbReference>
<evidence type="ECO:0000313" key="6">
    <source>
        <dbReference type="Proteomes" id="UP000594262"/>
    </source>
</evidence>
<dbReference type="GO" id="GO:0098968">
    <property type="term" value="P:neurotransmitter receptor transport postsynaptic membrane to endosome"/>
    <property type="evidence" value="ECO:0007669"/>
    <property type="project" value="TreeGrafter"/>
</dbReference>
<evidence type="ECO:0000313" key="5">
    <source>
        <dbReference type="EnsemblMetazoa" id="CLYHEMP008083.1"/>
    </source>
</evidence>
<keyword evidence="2" id="KW-0677">Repeat</keyword>
<evidence type="ECO:0000256" key="3">
    <source>
        <dbReference type="SAM" id="MobiDB-lite"/>
    </source>
</evidence>
<dbReference type="SMART" id="SM00228">
    <property type="entry name" value="PDZ"/>
    <property type="match status" value="1"/>
</dbReference>
<dbReference type="Pfam" id="PF13855">
    <property type="entry name" value="LRR_8"/>
    <property type="match status" value="1"/>
</dbReference>
<keyword evidence="6" id="KW-1185">Reference proteome</keyword>
<dbReference type="InterPro" id="IPR003591">
    <property type="entry name" value="Leu-rich_rpt_typical-subtyp"/>
</dbReference>
<dbReference type="GO" id="GO:0005912">
    <property type="term" value="C:adherens junction"/>
    <property type="evidence" value="ECO:0007669"/>
    <property type="project" value="TreeGrafter"/>
</dbReference>
<sequence length="754" mass="85036">MPFKFSFCGKAEKELFHVLDYSHKNLLNVPTEIYEHAQALEDLYLDANQLKDLPKALFTLQHLRTLNISDNEIISLPSNVSNLIHLIEFDLSKNGFLELPDNIKGMKSLEHFDLSVNPLGRLPDGFTMLLNLTHVYLNDTFLDFLPANIGRMSKLEVLEVRDNHLTMIPKSMSRLQSLRRLDLGNNEFNDMPEVIGTFTNLEELWLDGNKIKQVPPEIGNLQKLRYFDITENALEWLADEIGECFSMTDLHFSTNNIESLPENLCKLKFLETLKVDDNRLRALPTSIGGLSNLEELICSSNELVNLPPGIGLLRKLKNLNADENYIEELPEEVGSCISLTVVSIRQNRLLHLPDEIGRLANLTVFNISSNMIENLPYTLMKLKKLKALWLSENQAKPLIPLQMDWDEANEKRYLTCYMFPQRPIEIYDEAQSVEDNRESINQSLMEEEWKKRTSVVFDLDDDDPQVVRLSRQPTPFPKDIRDKINQFRTQSIAKGHVSNNHSVGEHVVPQHPYAPADEIETKLHGHGKSALNGHHEPYAGHQNAPQQHMTEEEKMLLEQLQNTSLGGAGSGPHNDAPSVPVAPRTNHVNFSVPIIPSPISGRRYPDDEENNSMENIHLSVGDTKKQIKLSSDSGLGSSEMGDDHQQWKNEYPAIPEEGEVFRVTIKKTPNLGFSVSGGKDAPGNPFRPGDTGIFITRVIPDGPAADVLQPGDKLLEVNGNDFRCVQHETAVNVLKASQEVHLVVARRASNNEQT</sequence>
<dbReference type="Pfam" id="PF00595">
    <property type="entry name" value="PDZ"/>
    <property type="match status" value="1"/>
</dbReference>
<dbReference type="AlphaFoldDB" id="A0A7M5UA49"/>
<reference evidence="5" key="1">
    <citation type="submission" date="2021-01" db="UniProtKB">
        <authorList>
            <consortium name="EnsemblMetazoa"/>
        </authorList>
    </citation>
    <scope>IDENTIFICATION</scope>
</reference>
<dbReference type="InterPro" id="IPR001478">
    <property type="entry name" value="PDZ"/>
</dbReference>
<accession>A0A7M5UA49</accession>
<dbReference type="InterPro" id="IPR055414">
    <property type="entry name" value="LRR_R13L4/SHOC2-like"/>
</dbReference>
<dbReference type="FunFam" id="3.80.10.10:FF:000118">
    <property type="entry name" value="Leucine rich repeat containing 7"/>
    <property type="match status" value="1"/>
</dbReference>
<dbReference type="GeneID" id="136804704"/>
<dbReference type="Gene3D" id="3.80.10.10">
    <property type="entry name" value="Ribonuclease Inhibitor"/>
    <property type="match status" value="2"/>
</dbReference>
<evidence type="ECO:0000256" key="2">
    <source>
        <dbReference type="ARBA" id="ARBA00022737"/>
    </source>
</evidence>
<dbReference type="Pfam" id="PF23598">
    <property type="entry name" value="LRR_14"/>
    <property type="match status" value="2"/>
</dbReference>
<evidence type="ECO:0000256" key="1">
    <source>
        <dbReference type="ARBA" id="ARBA00022614"/>
    </source>
</evidence>
<dbReference type="OrthoDB" id="2187496at2759"/>
<dbReference type="SMART" id="SM00364">
    <property type="entry name" value="LRR_BAC"/>
    <property type="match status" value="9"/>
</dbReference>
<dbReference type="InterPro" id="IPR032675">
    <property type="entry name" value="LRR_dom_sf"/>
</dbReference>
<dbReference type="GO" id="GO:0043113">
    <property type="term" value="P:receptor clustering"/>
    <property type="evidence" value="ECO:0007669"/>
    <property type="project" value="TreeGrafter"/>
</dbReference>
<dbReference type="InterPro" id="IPR036034">
    <property type="entry name" value="PDZ_sf"/>
</dbReference>
<feature type="region of interest" description="Disordered" evidence="3">
    <location>
        <begin position="526"/>
        <end position="549"/>
    </location>
</feature>
<dbReference type="GO" id="GO:0016323">
    <property type="term" value="C:basolateral plasma membrane"/>
    <property type="evidence" value="ECO:0007669"/>
    <property type="project" value="TreeGrafter"/>
</dbReference>
<dbReference type="PROSITE" id="PS51450">
    <property type="entry name" value="LRR"/>
    <property type="match status" value="2"/>
</dbReference>